<protein>
    <submittedName>
        <fullName evidence="2">ABC-2 type transport system permease protein</fullName>
    </submittedName>
</protein>
<feature type="transmembrane region" description="Helical" evidence="1">
    <location>
        <begin position="204"/>
        <end position="224"/>
    </location>
</feature>
<comment type="caution">
    <text evidence="2">The sequence shown here is derived from an EMBL/GenBank/DDBJ whole genome shotgun (WGS) entry which is preliminary data.</text>
</comment>
<dbReference type="EMBL" id="JALJYF010000002">
    <property type="protein sequence ID" value="MCP1728368.1"/>
    <property type="molecule type" value="Genomic_DNA"/>
</dbReference>
<dbReference type="RefSeq" id="WP_253450369.1">
    <property type="nucleotide sequence ID" value="NZ_JALJYF010000002.1"/>
</dbReference>
<feature type="transmembrane region" description="Helical" evidence="1">
    <location>
        <begin position="20"/>
        <end position="39"/>
    </location>
</feature>
<feature type="transmembrane region" description="Helical" evidence="1">
    <location>
        <begin position="180"/>
        <end position="197"/>
    </location>
</feature>
<organism evidence="2 3">
    <name type="scientific">Natronospira proteinivora</name>
    <dbReference type="NCBI Taxonomy" id="1807133"/>
    <lineage>
        <taxon>Bacteria</taxon>
        <taxon>Pseudomonadati</taxon>
        <taxon>Pseudomonadota</taxon>
        <taxon>Gammaproteobacteria</taxon>
        <taxon>Natronospirales</taxon>
        <taxon>Natronospiraceae</taxon>
        <taxon>Natronospira</taxon>
    </lineage>
</organism>
<reference evidence="2 3" key="1">
    <citation type="submission" date="2022-03" db="EMBL/GenBank/DDBJ databases">
        <title>Genomic Encyclopedia of Type Strains, Phase III (KMG-III): the genomes of soil and plant-associated and newly described type strains.</title>
        <authorList>
            <person name="Whitman W."/>
        </authorList>
    </citation>
    <scope>NUCLEOTIDE SEQUENCE [LARGE SCALE GENOMIC DNA]</scope>
    <source>
        <strain evidence="2 3">BSker1</strain>
    </source>
</reference>
<keyword evidence="1" id="KW-0812">Transmembrane</keyword>
<feature type="transmembrane region" description="Helical" evidence="1">
    <location>
        <begin position="118"/>
        <end position="140"/>
    </location>
</feature>
<keyword evidence="1" id="KW-0472">Membrane</keyword>
<accession>A0ABT1GAL6</accession>
<proteinExistence type="predicted"/>
<gene>
    <name evidence="2" type="ORF">J2T60_002368</name>
</gene>
<keyword evidence="1" id="KW-1133">Transmembrane helix</keyword>
<evidence type="ECO:0000313" key="2">
    <source>
        <dbReference type="EMBL" id="MCP1728368.1"/>
    </source>
</evidence>
<keyword evidence="3" id="KW-1185">Reference proteome</keyword>
<name>A0ABT1GAL6_9GAMM</name>
<dbReference type="Proteomes" id="UP001523550">
    <property type="component" value="Unassembled WGS sequence"/>
</dbReference>
<feature type="transmembrane region" description="Helical" evidence="1">
    <location>
        <begin position="279"/>
        <end position="297"/>
    </location>
</feature>
<evidence type="ECO:0000313" key="3">
    <source>
        <dbReference type="Proteomes" id="UP001523550"/>
    </source>
</evidence>
<feature type="transmembrane region" description="Helical" evidence="1">
    <location>
        <begin position="77"/>
        <end position="97"/>
    </location>
</feature>
<evidence type="ECO:0000256" key="1">
    <source>
        <dbReference type="SAM" id="Phobius"/>
    </source>
</evidence>
<sequence length="305" mass="33773">MIRQLQTLIRRELWEHKALWIAPVVTAALLWVATFWALASMVASPEGVSAFNEHAVPELAGEGASQMAHGMVRAGIALLYLVTLVVLFFYVLDSLYGERKDRSILFWRSLPVSDTLTVISKVVVALLVAPLIVIAIALILELLDLVTTAPLMALGTDLGYWDFLQPGAVIMALLESLRDMWLLGLWYLPFFGWLFLVSAWARKAAFLWALLPPMGVALAEYLLFRSIHFLSLIGEQFALPFKNMAENQFGFRFDTDRGVSEIQTSTAELTGLSGLAEPAFWVGLALGIGMLAVAVAIRRYRGETT</sequence>